<proteinExistence type="predicted"/>
<dbReference type="PANTHER" id="PTHR32060:SF22">
    <property type="entry name" value="CARBOXYL-TERMINAL-PROCESSING PEPTIDASE 3, CHLOROPLASTIC"/>
    <property type="match status" value="1"/>
</dbReference>
<dbReference type="Gene3D" id="3.90.226.10">
    <property type="entry name" value="2-enoyl-CoA Hydratase, Chain A, domain 1"/>
    <property type="match status" value="1"/>
</dbReference>
<reference evidence="2" key="2">
    <citation type="journal article" date="2024" name="Environ. Microbiol.">
        <title>Genome analysis and description of Tunturibacter gen. nov. expands the diversity of Terriglobia in tundra soils.</title>
        <authorList>
            <person name="Messyasz A."/>
            <person name="Mannisto M.K."/>
            <person name="Kerkhof L.J."/>
            <person name="Haggblom M.M."/>
        </authorList>
    </citation>
    <scope>NUCLEOTIDE SEQUENCE</scope>
    <source>
        <strain evidence="2">X5P6</strain>
    </source>
</reference>
<dbReference type="Pfam" id="PF03572">
    <property type="entry name" value="Peptidase_S41"/>
    <property type="match status" value="1"/>
</dbReference>
<dbReference type="SUPFAM" id="SSF52096">
    <property type="entry name" value="ClpP/crotonase"/>
    <property type="match status" value="1"/>
</dbReference>
<evidence type="ECO:0000313" key="2">
    <source>
        <dbReference type="EMBL" id="XCB33276.1"/>
    </source>
</evidence>
<gene>
    <name evidence="2" type="ORF">RBB77_23135</name>
</gene>
<organism evidence="2">
    <name type="scientific">Tunturiibacter psychrotolerans</name>
    <dbReference type="NCBI Taxonomy" id="3069686"/>
    <lineage>
        <taxon>Bacteria</taxon>
        <taxon>Pseudomonadati</taxon>
        <taxon>Acidobacteriota</taxon>
        <taxon>Terriglobia</taxon>
        <taxon>Terriglobales</taxon>
        <taxon>Acidobacteriaceae</taxon>
        <taxon>Tunturiibacter</taxon>
    </lineage>
</organism>
<dbReference type="EMBL" id="CP132942">
    <property type="protein sequence ID" value="XCB33276.1"/>
    <property type="molecule type" value="Genomic_DNA"/>
</dbReference>
<dbReference type="InterPro" id="IPR005151">
    <property type="entry name" value="Tail-specific_protease"/>
</dbReference>
<feature type="domain" description="Tail specific protease" evidence="1">
    <location>
        <begin position="8"/>
        <end position="58"/>
    </location>
</feature>
<name>A0AAU7ZQT1_9BACT</name>
<dbReference type="AlphaFoldDB" id="A0AAU7ZQT1"/>
<dbReference type="RefSeq" id="WP_353064115.1">
    <property type="nucleotide sequence ID" value="NZ_CP132942.1"/>
</dbReference>
<dbReference type="GO" id="GO:0004175">
    <property type="term" value="F:endopeptidase activity"/>
    <property type="evidence" value="ECO:0007669"/>
    <property type="project" value="TreeGrafter"/>
</dbReference>
<dbReference type="GO" id="GO:0008236">
    <property type="term" value="F:serine-type peptidase activity"/>
    <property type="evidence" value="ECO:0007669"/>
    <property type="project" value="InterPro"/>
</dbReference>
<protein>
    <submittedName>
        <fullName evidence="2">S41 family peptidase</fullName>
    </submittedName>
</protein>
<dbReference type="GO" id="GO:0006508">
    <property type="term" value="P:proteolysis"/>
    <property type="evidence" value="ECO:0007669"/>
    <property type="project" value="InterPro"/>
</dbReference>
<dbReference type="PANTHER" id="PTHR32060">
    <property type="entry name" value="TAIL-SPECIFIC PROTEASE"/>
    <property type="match status" value="1"/>
</dbReference>
<reference evidence="2" key="1">
    <citation type="submission" date="2023-08" db="EMBL/GenBank/DDBJ databases">
        <authorList>
            <person name="Messyasz A."/>
            <person name="Mannisto M.K."/>
            <person name="Kerkhof L.J."/>
            <person name="Haggblom M."/>
        </authorList>
    </citation>
    <scope>NUCLEOTIDE SEQUENCE</scope>
    <source>
        <strain evidence="2">X5P6</strain>
    </source>
</reference>
<sequence length="61" mass="6484">MAENLPAKTHYTKKIVVLINGETFSAGEFLAAILQDNERATLFGTTTGAEAVAQSAYAIKP</sequence>
<dbReference type="InterPro" id="IPR029045">
    <property type="entry name" value="ClpP/crotonase-like_dom_sf"/>
</dbReference>
<accession>A0AAU7ZQT1</accession>
<dbReference type="KEGG" id="tpsc:RBB77_23135"/>
<evidence type="ECO:0000259" key="1">
    <source>
        <dbReference type="Pfam" id="PF03572"/>
    </source>
</evidence>